<gene>
    <name evidence="4" type="ORF">ENQ76_01815</name>
</gene>
<keyword evidence="3" id="KW-0472">Membrane</keyword>
<keyword evidence="3" id="KW-1133">Transmembrane helix</keyword>
<dbReference type="SUPFAM" id="SSF53474">
    <property type="entry name" value="alpha/beta-Hydrolases"/>
    <property type="match status" value="1"/>
</dbReference>
<evidence type="ECO:0008006" key="5">
    <source>
        <dbReference type="Google" id="ProtNLM"/>
    </source>
</evidence>
<dbReference type="InterPro" id="IPR000801">
    <property type="entry name" value="Esterase-like"/>
</dbReference>
<name>A0A7C2NZ23_9PLAN</name>
<evidence type="ECO:0000256" key="3">
    <source>
        <dbReference type="SAM" id="Phobius"/>
    </source>
</evidence>
<feature type="region of interest" description="Disordered" evidence="2">
    <location>
        <begin position="888"/>
        <end position="919"/>
    </location>
</feature>
<evidence type="ECO:0000256" key="2">
    <source>
        <dbReference type="SAM" id="MobiDB-lite"/>
    </source>
</evidence>
<dbReference type="PANTHER" id="PTHR43037:SF1">
    <property type="entry name" value="BLL1128 PROTEIN"/>
    <property type="match status" value="1"/>
</dbReference>
<dbReference type="Gene3D" id="3.40.50.1820">
    <property type="entry name" value="alpha/beta hydrolase"/>
    <property type="match status" value="1"/>
</dbReference>
<reference evidence="4" key="1">
    <citation type="journal article" date="2020" name="mSystems">
        <title>Genome- and Community-Level Interaction Insights into Carbon Utilization and Element Cycling Functions of Hydrothermarchaeota in Hydrothermal Sediment.</title>
        <authorList>
            <person name="Zhou Z."/>
            <person name="Liu Y."/>
            <person name="Xu W."/>
            <person name="Pan J."/>
            <person name="Luo Z.H."/>
            <person name="Li M."/>
        </authorList>
    </citation>
    <scope>NUCLEOTIDE SEQUENCE [LARGE SCALE GENOMIC DNA]</scope>
    <source>
        <strain evidence="4">SpSt-339</strain>
    </source>
</reference>
<dbReference type="PANTHER" id="PTHR43037">
    <property type="entry name" value="UNNAMED PRODUCT-RELATED"/>
    <property type="match status" value="1"/>
</dbReference>
<comment type="caution">
    <text evidence="4">The sequence shown here is derived from an EMBL/GenBank/DDBJ whole genome shotgun (WGS) entry which is preliminary data.</text>
</comment>
<proteinExistence type="predicted"/>
<keyword evidence="1" id="KW-0732">Signal</keyword>
<protein>
    <recommendedName>
        <fullName evidence="5">Dienelactone hydrolase domain-containing protein</fullName>
    </recommendedName>
</protein>
<sequence>MKIWFRCDIACQPQAVFKQRETARSPGSGQLNTCLASGQCDNGRVDGPSVAGMQSGRARQPTSHTRRVKNMGRSWLGCGLGYLAGLLIWSATVPVVFAQQFVERVFRDSEGEHKYQVFVPAGYSPNRPVPTILFLHGAGERGRDGVLPTQVGLGPYAKARGASFPFLTVFPQAEDMDGRLLTPWTAGQPDAERALKILSEVQQNFAVDSRRVVLVGWSMGGYGAWSLGAAHPEKWSAVVAISGGGNPSEVASLKQTPVWAFHGAQDRLVPVERSREMVAALRSADGRVAYNEFPKAGHDIFAETFGNDGLIAWMLDPQRAPAELSKTSRPLKVEPPPFVPALDMPQALGLRLGNDALAILSRAIPQMVPPNMLSGRLNDMYDSTQAQGRSFSVQFSGISYSGALEQVQIQASGNDRVLLFLGVRNVTLAIGGTYINGARHSAATGPIYIGIGHNQPVWLVIEVAPYVENRRLRLRHIRSRFTIPPESYYVTQPAGVSVQGLGMTRERVVSSLVSGLYGARYRVENEVTAIAPNIVRQMEEQLVFTDPSPIVAGFWPLPVYQLRVRAYPEAVSSDAHGISLVLGLTASAFVPAGQPPRQVQSTPAGVTLTKLPTGTSLDVALSPTVLSPMSDLLIDAGVARINVLDIPEPSFARLSDRAVVTEFLPDRERFSPDTEVRTELVLTRPIVIEPGESSNASEVPLAFRLPGVTIAVSIREPGDQTRWQPYARFHVQLENQVSAALHKPSHERRVLALDWGSGARVTGTASFAEGVSPVKDAIDLERFLTVFRESWDRWTASGPAVSTSVPDLEFAGTPLRAQTLTGDAGVLSATFSLPTIKLTNLSDEDFVYETRGPTTAWGGPYTLRPGSSQEYSVPYPMIYRRRGDGRAEEYTLDPGTHSEFRTPLRGGPPQLFTARETAD</sequence>
<dbReference type="InterPro" id="IPR050955">
    <property type="entry name" value="Plant_Biomass_Hydrol_Est"/>
</dbReference>
<dbReference type="Pfam" id="PF00756">
    <property type="entry name" value="Esterase"/>
    <property type="match status" value="1"/>
</dbReference>
<keyword evidence="3" id="KW-0812">Transmembrane</keyword>
<feature type="transmembrane region" description="Helical" evidence="3">
    <location>
        <begin position="75"/>
        <end position="97"/>
    </location>
</feature>
<evidence type="ECO:0000256" key="1">
    <source>
        <dbReference type="ARBA" id="ARBA00022729"/>
    </source>
</evidence>
<evidence type="ECO:0000313" key="4">
    <source>
        <dbReference type="EMBL" id="HEN14192.1"/>
    </source>
</evidence>
<dbReference type="AlphaFoldDB" id="A0A7C2NZ23"/>
<accession>A0A7C2NZ23</accession>
<dbReference type="InterPro" id="IPR029058">
    <property type="entry name" value="AB_hydrolase_fold"/>
</dbReference>
<organism evidence="4">
    <name type="scientific">Schlesneria paludicola</name>
    <dbReference type="NCBI Taxonomy" id="360056"/>
    <lineage>
        <taxon>Bacteria</taxon>
        <taxon>Pseudomonadati</taxon>
        <taxon>Planctomycetota</taxon>
        <taxon>Planctomycetia</taxon>
        <taxon>Planctomycetales</taxon>
        <taxon>Planctomycetaceae</taxon>
        <taxon>Schlesneria</taxon>
    </lineage>
</organism>
<dbReference type="EMBL" id="DSOK01000058">
    <property type="protein sequence ID" value="HEN14192.1"/>
    <property type="molecule type" value="Genomic_DNA"/>
</dbReference>